<dbReference type="Pfam" id="PF21070">
    <property type="entry name" value="IcmF_helical"/>
    <property type="match status" value="1"/>
</dbReference>
<dbReference type="InterPro" id="IPR025743">
    <property type="entry name" value="TssM1_N"/>
</dbReference>
<feature type="domain" description="IcmF-related" evidence="2">
    <location>
        <begin position="545"/>
        <end position="801"/>
    </location>
</feature>
<dbReference type="InterPro" id="IPR048677">
    <property type="entry name" value="TssM1_hel"/>
</dbReference>
<keyword evidence="1" id="KW-0472">Membrane</keyword>
<evidence type="ECO:0000313" key="7">
    <source>
        <dbReference type="EMBL" id="SUW94265.1"/>
    </source>
</evidence>
<evidence type="ECO:0000259" key="3">
    <source>
        <dbReference type="Pfam" id="PF14331"/>
    </source>
</evidence>
<name>A0A1E7P7X2_CAMJU</name>
<dbReference type="AlphaFoldDB" id="A0A1E7P7X2"/>
<dbReference type="EMBL" id="AACHYE010000023">
    <property type="protein sequence ID" value="EAK6414111.1"/>
    <property type="molecule type" value="Genomic_DNA"/>
</dbReference>
<dbReference type="Pfam" id="PF14331">
    <property type="entry name" value="IcmF-related_N"/>
    <property type="match status" value="1"/>
</dbReference>
<dbReference type="InterPro" id="IPR017731">
    <property type="entry name" value="TssM1-like"/>
</dbReference>
<protein>
    <submittedName>
        <fullName evidence="5">Putative IcmF protein</fullName>
    </submittedName>
    <submittedName>
        <fullName evidence="6">Type VI secretion system membrane subunit TssM</fullName>
    </submittedName>
    <submittedName>
        <fullName evidence="7">Uncharacterized protein conserved in bacteria</fullName>
    </submittedName>
</protein>
<evidence type="ECO:0000313" key="9">
    <source>
        <dbReference type="Proteomes" id="UP000392616"/>
    </source>
</evidence>
<proteinExistence type="predicted"/>
<gene>
    <name evidence="6" type="primary">tssM</name>
    <name evidence="6" type="ORF">B7A03_08880</name>
    <name evidence="5" type="ORF">MTVDSCj13_b0066</name>
    <name evidence="7" type="ORF">NCTC13105_01837</name>
</gene>
<feature type="transmembrane region" description="Helical" evidence="1">
    <location>
        <begin position="453"/>
        <end position="474"/>
    </location>
</feature>
<reference evidence="7 8" key="3">
    <citation type="submission" date="2018-06" db="EMBL/GenBank/DDBJ databases">
        <authorList>
            <consortium name="Pathogen Informatics"/>
            <person name="Doyle S."/>
        </authorList>
    </citation>
    <scope>NUCLEOTIDE SEQUENCE [LARGE SCALE GENOMIC DNA]</scope>
    <source>
        <strain evidence="7 8">NCTC13105</strain>
    </source>
</reference>
<dbReference type="EMBL" id="UFVB01000001">
    <property type="protein sequence ID" value="SUW94265.1"/>
    <property type="molecule type" value="Genomic_DNA"/>
</dbReference>
<dbReference type="SUPFAM" id="SSF52540">
    <property type="entry name" value="P-loop containing nucleoside triphosphate hydrolases"/>
    <property type="match status" value="1"/>
</dbReference>
<dbReference type="PANTHER" id="PTHR36153:SF1">
    <property type="entry name" value="TYPE VI SECRETION SYSTEM COMPONENT TSSM1"/>
    <property type="match status" value="1"/>
</dbReference>
<dbReference type="Proteomes" id="UP000254131">
    <property type="component" value="Unassembled WGS sequence"/>
</dbReference>
<evidence type="ECO:0000313" key="8">
    <source>
        <dbReference type="Proteomes" id="UP000254131"/>
    </source>
</evidence>
<evidence type="ECO:0000313" key="5">
    <source>
        <dbReference type="EMBL" id="AOV09413.1"/>
    </source>
</evidence>
<sequence>MFKKIFDFVKSRLFITAFLLCCIFLLSILFWFWGSLVAFNDIYIFSSSFLRFSIILIIWLIVFLFFLLKPIINFISSLKSEKRLKFKVLKKEADEFIYKSKRNFFLSLKDAKETWKNDLKTKNLPLIIIIGNEGAGKSTFINYSDIEYPLSDSLESYKKFHKSTRNFALYVSKKGALLDTEGNYFSQEEFFKPTSSDEIPEDDIDKNRDFLIKKNIWKKFLTFLNKNFFHSKLNGIILVVDTVIFLNNPKEYSKNLIRYLTKRVNECEKTLNLKLPIYIVFSKLDLIEGMKEYFDIFDKKISDKILGLSFDKILSEEFLNNEFKELSDSLLCSLMSKNSHIYNIENKNKSYLFLKQLDNLFALAKTFILEVQEENKLKNNSYLRGVYFVSAYQENIPRNFLLDAICEKYNCKKVLSKSNIIHNKQSYFVKSLLEDLIFTDYSLSTMKSYSKKLSFLMIILIISFGTYAISSYFISKNNKEFEKSQNTLRSLQLLLKDQDYQNLNIKQKADFLIELRNILNTYPELWQDNNIFQYLNLNLSYKGFKEAKQLYYKLNEDVLKNTLLKEMEYTLLTDTNKENLIKTLYMYRSLFEQKYFNKEILKIWINENWNTLSKYSISKDDFLEGVDELKQFNLKSFTEDENSIHTGKRKLESISRTQRIYILLNFLNSDKPKEKYLIKEDLGFAANSVFSNNSQITSIDKIYTKVGMMDFLNDLNQQVDTAINIESWMLDNNFKENKNTLTMGILKLYLSEYQNAWQNLLASLQPVRYNTKEAMLNELNILSKKENPLYSLLKIVSSNTNLNDAVLLTQAYNLGLNAGEIRSNFIGVSNAFTQYHKLVNKNTLLSVGNIEVGKGTDDEKILDILNTNITNMSNKIIDFSSNNNQSAEEKISYALGGNKDANDPFAVFQMNIKKLPNDLERYYSQLSNYSWNFIENHGISLFNTAWINEVYNPFVNDIAPYYPFNDESVADLSMDSFKTFFGRNGTLNSFYKKYLNNVLVKRKNNYSINSQFASKLNFSKEFLDFITNAGNLSSLILNGNDNIKVNFTIQSLDLSADFSFIKLGYDNKNIQYDHTLNQTLQIVAEKFNNGTSLNFTAYNYSNPNLNYTKSYKGEWAWYKFIKDNKSNSIYSIIFNNNKNLYFDFEIINGASELNNIVYILNNLKIVENITGVNKQ</sequence>
<feature type="domain" description="Type VI secretion system component TssM1 N-terminal" evidence="3">
    <location>
        <begin position="214"/>
        <end position="447"/>
    </location>
</feature>
<organism evidence="5">
    <name type="scientific">Campylobacter jejuni</name>
    <dbReference type="NCBI Taxonomy" id="197"/>
    <lineage>
        <taxon>Bacteria</taxon>
        <taxon>Pseudomonadati</taxon>
        <taxon>Campylobacterota</taxon>
        <taxon>Epsilonproteobacteria</taxon>
        <taxon>Campylobacterales</taxon>
        <taxon>Campylobacteraceae</taxon>
        <taxon>Campylobacter</taxon>
    </lineage>
</organism>
<dbReference type="Gene3D" id="3.40.50.300">
    <property type="entry name" value="P-loop containing nucleotide triphosphate hydrolases"/>
    <property type="match status" value="1"/>
</dbReference>
<dbReference type="PANTHER" id="PTHR36153">
    <property type="entry name" value="INNER MEMBRANE PROTEIN-RELATED"/>
    <property type="match status" value="1"/>
</dbReference>
<reference evidence="5" key="1">
    <citation type="submission" date="2016-09" db="EMBL/GenBank/DDBJ databases">
        <title>Complete genome of Campylobacter jejuni subsp. jejuni str.MTVDSCj13, Isolated from a Naturally Colonized Farm-Raised Chicken.</title>
        <authorList>
            <person name="Taveirne M.E."/>
            <person name="Parker C.T."/>
            <person name="Huynh S."/>
            <person name="DiRita V.J."/>
        </authorList>
    </citation>
    <scope>NUCLEOTIDE SEQUENCE</scope>
    <source>
        <strain evidence="5">MTVDSCj13</strain>
        <plasmid evidence="5">pMTVDSCj13-2</plasmid>
    </source>
</reference>
<dbReference type="InterPro" id="IPR053156">
    <property type="entry name" value="T6SS_TssM-like"/>
</dbReference>
<dbReference type="InterPro" id="IPR009612">
    <property type="entry name" value="IcmF-rel"/>
</dbReference>
<keyword evidence="1" id="KW-0812">Transmembrane</keyword>
<feature type="domain" description="Type VI secretion system component TssM1 helical" evidence="4">
    <location>
        <begin position="942"/>
        <end position="1037"/>
    </location>
</feature>
<reference evidence="6 9" key="2">
    <citation type="submission" date="2018-05" db="EMBL/GenBank/DDBJ databases">
        <authorList>
            <consortium name="NARMS: The National Antimicrobial Resistance Monitoring System"/>
        </authorList>
    </citation>
    <scope>NUCLEOTIDE SEQUENCE [LARGE SCALE GENOMIC DNA]</scope>
    <source>
        <strain evidence="6 9">CVM N62988</strain>
    </source>
</reference>
<dbReference type="Pfam" id="PF06761">
    <property type="entry name" value="IcmF-related"/>
    <property type="match status" value="1"/>
</dbReference>
<geneLocation type="plasmid" evidence="5">
    <name>pMTVDSCj13-2</name>
</geneLocation>
<evidence type="ECO:0000256" key="1">
    <source>
        <dbReference type="SAM" id="Phobius"/>
    </source>
</evidence>
<dbReference type="Proteomes" id="UP000392616">
    <property type="component" value="Unassembled WGS sequence"/>
</dbReference>
<evidence type="ECO:0000259" key="2">
    <source>
        <dbReference type="Pfam" id="PF06761"/>
    </source>
</evidence>
<accession>A0A1E7P7X2</accession>
<dbReference type="NCBIfam" id="TIGR03348">
    <property type="entry name" value="VI_IcmF"/>
    <property type="match status" value="1"/>
</dbReference>
<keyword evidence="5" id="KW-0614">Plasmid</keyword>
<evidence type="ECO:0000259" key="4">
    <source>
        <dbReference type="Pfam" id="PF21070"/>
    </source>
</evidence>
<dbReference type="RefSeq" id="WP_002800593.1">
    <property type="nucleotide sequence ID" value="NZ_AP028400.1"/>
</dbReference>
<evidence type="ECO:0000313" key="6">
    <source>
        <dbReference type="EMBL" id="EAK6414111.1"/>
    </source>
</evidence>
<dbReference type="InterPro" id="IPR027417">
    <property type="entry name" value="P-loop_NTPase"/>
</dbReference>
<keyword evidence="1" id="KW-1133">Transmembrane helix</keyword>
<feature type="transmembrane region" description="Helical" evidence="1">
    <location>
        <begin position="12"/>
        <end position="33"/>
    </location>
</feature>
<dbReference type="EMBL" id="CP017417">
    <property type="protein sequence ID" value="AOV09413.1"/>
    <property type="molecule type" value="Genomic_DNA"/>
</dbReference>
<feature type="transmembrane region" description="Helical" evidence="1">
    <location>
        <begin position="53"/>
        <end position="75"/>
    </location>
</feature>